<feature type="transmembrane region" description="Helical" evidence="6">
    <location>
        <begin position="335"/>
        <end position="357"/>
    </location>
</feature>
<keyword evidence="6" id="KW-0812">Transmembrane</keyword>
<protein>
    <recommendedName>
        <fullName evidence="7">Methyl-accepting transducer domain-containing protein</fullName>
    </recommendedName>
</protein>
<comment type="caution">
    <text evidence="8">The sequence shown here is derived from an EMBL/GenBank/DDBJ whole genome shotgun (WGS) entry which is preliminary data.</text>
</comment>
<dbReference type="SMART" id="SM00283">
    <property type="entry name" value="MA"/>
    <property type="match status" value="1"/>
</dbReference>
<keyword evidence="4" id="KW-0175">Coiled coil</keyword>
<dbReference type="AlphaFoldDB" id="A0A6N6VYZ1"/>
<dbReference type="InterPro" id="IPR004089">
    <property type="entry name" value="MCPsignal_dom"/>
</dbReference>
<keyword evidence="6" id="KW-1133">Transmembrane helix</keyword>
<comment type="similarity">
    <text evidence="2">Belongs to the methyl-accepting chemotaxis (MCP) protein family.</text>
</comment>
<feature type="region of interest" description="Disordered" evidence="5">
    <location>
        <begin position="698"/>
        <end position="720"/>
    </location>
</feature>
<name>A0A6N6VYZ1_9BACT</name>
<sequence>MILKNHYFSMRFKIITLISIVILSLCFVSIFQQLNNSSDLSKNMEHVLESESYNLGNAISAQFYERYGDVQAFAINPVFQQIDKQKMQETLNQYSSLYGIYDLILFVDMNGNLIASNTLDSKGNPINYQKIKQDNFAKEKWFESVINKKFTEDPEKKFQGTYFEGPYEDLIASKVLGNKSYTNSYSAPVFNKAGKMIGVISNRANFSYIEDELKETYTQLAKQGYTTTELCILDNNGNVIAEYDPYYSKSNEFKRDFNVLNKLNLFKRNPERATYFKEKKNGIYYSYHPRKKFDTVGGFSYIESPKWIYSNGWMVLIRAEVNSFFSHINYLKYKFISTILLIAFIFVIIAFMFINILTKNFIQISEHLKTSAAKTFHTANKMAISSDEVATATAEQSDAVQQSVSAMSEISSMITQTMEHVKDCSVFASTVNEKTDKGNVIMDKLTNSMESIQNANSDLQNMANIINEVTNKTSIINDIVFKTQLLSINASIEAARAGQQGKGFSVVAEEVGNLALTSGNAAKEIQALLQDSHNQVSRIIEITSKKISDAQAVSSDAAKEFVTISQEIESINERLKGITLATKEQQVGVQQVVKAMSKMDQATKQNNTSAIEARELSKELKQEGIVVEKIMKATQVLILGNVSLGSKKEKEMQLIEKLSNSWEDRNIIKEKENGEIIESNNDLKYLLGKVTKNIKLRKNSSPEKKEITADDAAFNENKDQ</sequence>
<dbReference type="GO" id="GO:0007165">
    <property type="term" value="P:signal transduction"/>
    <property type="evidence" value="ECO:0007669"/>
    <property type="project" value="UniProtKB-KW"/>
</dbReference>
<evidence type="ECO:0000256" key="1">
    <source>
        <dbReference type="ARBA" id="ARBA00022500"/>
    </source>
</evidence>
<feature type="transmembrane region" description="Helical" evidence="6">
    <location>
        <begin position="12"/>
        <end position="31"/>
    </location>
</feature>
<evidence type="ECO:0000256" key="3">
    <source>
        <dbReference type="PROSITE-ProRule" id="PRU00284"/>
    </source>
</evidence>
<evidence type="ECO:0000256" key="2">
    <source>
        <dbReference type="ARBA" id="ARBA00029447"/>
    </source>
</evidence>
<dbReference type="Proteomes" id="UP000437748">
    <property type="component" value="Unassembled WGS sequence"/>
</dbReference>
<evidence type="ECO:0000259" key="7">
    <source>
        <dbReference type="PROSITE" id="PS50111"/>
    </source>
</evidence>
<dbReference type="GO" id="GO:0006935">
    <property type="term" value="P:chemotaxis"/>
    <property type="evidence" value="ECO:0007669"/>
    <property type="project" value="UniProtKB-KW"/>
</dbReference>
<dbReference type="PROSITE" id="PS50111">
    <property type="entry name" value="CHEMOTAXIS_TRANSDUC_2"/>
    <property type="match status" value="1"/>
</dbReference>
<proteinExistence type="inferred from homology"/>
<dbReference type="InterPro" id="IPR051310">
    <property type="entry name" value="MCP_chemotaxis"/>
</dbReference>
<gene>
    <name evidence="8" type="ORF">GCL60_05095</name>
</gene>
<dbReference type="SUPFAM" id="SSF58104">
    <property type="entry name" value="Methyl-accepting chemotaxis protein (MCP) signaling domain"/>
    <property type="match status" value="1"/>
</dbReference>
<evidence type="ECO:0000256" key="6">
    <source>
        <dbReference type="SAM" id="Phobius"/>
    </source>
</evidence>
<dbReference type="Gene3D" id="3.30.450.20">
    <property type="entry name" value="PAS domain"/>
    <property type="match status" value="1"/>
</dbReference>
<evidence type="ECO:0000256" key="4">
    <source>
        <dbReference type="SAM" id="Coils"/>
    </source>
</evidence>
<feature type="domain" description="Methyl-accepting transducer" evidence="7">
    <location>
        <begin position="371"/>
        <end position="621"/>
    </location>
</feature>
<dbReference type="PANTHER" id="PTHR43531:SF11">
    <property type="entry name" value="METHYL-ACCEPTING CHEMOTAXIS PROTEIN 3"/>
    <property type="match status" value="1"/>
</dbReference>
<evidence type="ECO:0000256" key="5">
    <source>
        <dbReference type="SAM" id="MobiDB-lite"/>
    </source>
</evidence>
<dbReference type="Gene3D" id="1.10.287.950">
    <property type="entry name" value="Methyl-accepting chemotaxis protein"/>
    <property type="match status" value="1"/>
</dbReference>
<organism evidence="8 9">
    <name type="scientific">Silvanigrella paludirubra</name>
    <dbReference type="NCBI Taxonomy" id="2499159"/>
    <lineage>
        <taxon>Bacteria</taxon>
        <taxon>Pseudomonadati</taxon>
        <taxon>Bdellovibrionota</taxon>
        <taxon>Oligoflexia</taxon>
        <taxon>Silvanigrellales</taxon>
        <taxon>Silvanigrellaceae</taxon>
        <taxon>Silvanigrella</taxon>
    </lineage>
</organism>
<evidence type="ECO:0000313" key="8">
    <source>
        <dbReference type="EMBL" id="KAB8039638.1"/>
    </source>
</evidence>
<accession>A0A6N6VYZ1</accession>
<dbReference type="PANTHER" id="PTHR43531">
    <property type="entry name" value="PROTEIN ICFG"/>
    <property type="match status" value="1"/>
</dbReference>
<keyword evidence="3" id="KW-0807">Transducer</keyword>
<reference evidence="8 9" key="1">
    <citation type="submission" date="2019-10" db="EMBL/GenBank/DDBJ databases">
        <title>New species of Slilvanegrellaceae.</title>
        <authorList>
            <person name="Pitt A."/>
            <person name="Hahn M.W."/>
        </authorList>
    </citation>
    <scope>NUCLEOTIDE SEQUENCE [LARGE SCALE GENOMIC DNA]</scope>
    <source>
        <strain evidence="8 9">SP-Ram-0.45-NSY-1</strain>
    </source>
</reference>
<dbReference type="GO" id="GO:0004888">
    <property type="term" value="F:transmembrane signaling receptor activity"/>
    <property type="evidence" value="ECO:0007669"/>
    <property type="project" value="TreeGrafter"/>
</dbReference>
<dbReference type="OrthoDB" id="5287663at2"/>
<evidence type="ECO:0000313" key="9">
    <source>
        <dbReference type="Proteomes" id="UP000437748"/>
    </source>
</evidence>
<dbReference type="GO" id="GO:0005886">
    <property type="term" value="C:plasma membrane"/>
    <property type="evidence" value="ECO:0007669"/>
    <property type="project" value="TreeGrafter"/>
</dbReference>
<feature type="coiled-coil region" evidence="4">
    <location>
        <begin position="442"/>
        <end position="472"/>
    </location>
</feature>
<keyword evidence="6" id="KW-0472">Membrane</keyword>
<keyword evidence="9" id="KW-1185">Reference proteome</keyword>
<dbReference type="EMBL" id="WFLM01000002">
    <property type="protein sequence ID" value="KAB8039638.1"/>
    <property type="molecule type" value="Genomic_DNA"/>
</dbReference>
<keyword evidence="1" id="KW-0145">Chemotaxis</keyword>
<dbReference type="CDD" id="cd18773">
    <property type="entry name" value="PDC1_HK_sensor"/>
    <property type="match status" value="1"/>
</dbReference>
<dbReference type="RefSeq" id="WP_153418974.1">
    <property type="nucleotide sequence ID" value="NZ_WFLM01000002.1"/>
</dbReference>
<dbReference type="Pfam" id="PF00015">
    <property type="entry name" value="MCPsignal"/>
    <property type="match status" value="1"/>
</dbReference>